<evidence type="ECO:0000256" key="5">
    <source>
        <dbReference type="ARBA" id="ARBA00023284"/>
    </source>
</evidence>
<reference evidence="9" key="1">
    <citation type="journal article" date="2019" name="Int. J. Syst. Evol. Microbiol.">
        <title>The Global Catalogue of Microorganisms (GCM) 10K type strain sequencing project: providing services to taxonomists for standard genome sequencing and annotation.</title>
        <authorList>
            <consortium name="The Broad Institute Genomics Platform"/>
            <consortium name="The Broad Institute Genome Sequencing Center for Infectious Disease"/>
            <person name="Wu L."/>
            <person name="Ma J."/>
        </authorList>
    </citation>
    <scope>NUCLEOTIDE SEQUENCE [LARGE SCALE GENOMIC DNA]</scope>
    <source>
        <strain evidence="9">JCM 15614</strain>
    </source>
</reference>
<dbReference type="Proteomes" id="UP001499924">
    <property type="component" value="Unassembled WGS sequence"/>
</dbReference>
<evidence type="ECO:0000256" key="2">
    <source>
        <dbReference type="ARBA" id="ARBA00022729"/>
    </source>
</evidence>
<dbReference type="PROSITE" id="PS51352">
    <property type="entry name" value="THIOREDOXIN_2"/>
    <property type="match status" value="1"/>
</dbReference>
<comment type="caution">
    <text evidence="8">The sequence shown here is derived from an EMBL/GenBank/DDBJ whole genome shotgun (WGS) entry which is preliminary data.</text>
</comment>
<keyword evidence="4" id="KW-1015">Disulfide bond</keyword>
<evidence type="ECO:0000259" key="7">
    <source>
        <dbReference type="PROSITE" id="PS51352"/>
    </source>
</evidence>
<protein>
    <recommendedName>
        <fullName evidence="7">Thioredoxin domain-containing protein</fullName>
    </recommendedName>
</protein>
<dbReference type="PANTHER" id="PTHR13887">
    <property type="entry name" value="GLUTATHIONE S-TRANSFERASE KAPPA"/>
    <property type="match status" value="1"/>
</dbReference>
<organism evidence="8 9">
    <name type="scientific">Blastococcus jejuensis</name>
    <dbReference type="NCBI Taxonomy" id="351224"/>
    <lineage>
        <taxon>Bacteria</taxon>
        <taxon>Bacillati</taxon>
        <taxon>Actinomycetota</taxon>
        <taxon>Actinomycetes</taxon>
        <taxon>Geodermatophilales</taxon>
        <taxon>Geodermatophilaceae</taxon>
        <taxon>Blastococcus</taxon>
    </lineage>
</organism>
<evidence type="ECO:0000256" key="3">
    <source>
        <dbReference type="ARBA" id="ARBA00023002"/>
    </source>
</evidence>
<keyword evidence="2" id="KW-0732">Signal</keyword>
<dbReference type="Gene3D" id="3.40.30.10">
    <property type="entry name" value="Glutaredoxin"/>
    <property type="match status" value="1"/>
</dbReference>
<evidence type="ECO:0000256" key="4">
    <source>
        <dbReference type="ARBA" id="ARBA00023157"/>
    </source>
</evidence>
<dbReference type="InterPro" id="IPR012336">
    <property type="entry name" value="Thioredoxin-like_fold"/>
</dbReference>
<proteinExistence type="inferred from homology"/>
<dbReference type="InterPro" id="IPR013766">
    <property type="entry name" value="Thioredoxin_domain"/>
</dbReference>
<dbReference type="PANTHER" id="PTHR13887:SF14">
    <property type="entry name" value="DISULFIDE BOND FORMATION PROTEIN D"/>
    <property type="match status" value="1"/>
</dbReference>
<keyword evidence="9" id="KW-1185">Reference proteome</keyword>
<dbReference type="RefSeq" id="WP_344687247.1">
    <property type="nucleotide sequence ID" value="NZ_BAAAVV010000002.1"/>
</dbReference>
<evidence type="ECO:0000313" key="8">
    <source>
        <dbReference type="EMBL" id="GAA3158891.1"/>
    </source>
</evidence>
<dbReference type="Pfam" id="PF13462">
    <property type="entry name" value="Thioredoxin_4"/>
    <property type="match status" value="1"/>
</dbReference>
<accession>A0ABP6NUP7</accession>
<dbReference type="EMBL" id="BAAAVV010000002">
    <property type="protein sequence ID" value="GAA3158891.1"/>
    <property type="molecule type" value="Genomic_DNA"/>
</dbReference>
<dbReference type="SUPFAM" id="SSF52833">
    <property type="entry name" value="Thioredoxin-like"/>
    <property type="match status" value="1"/>
</dbReference>
<feature type="domain" description="Thioredoxin" evidence="7">
    <location>
        <begin position="62"/>
        <end position="264"/>
    </location>
</feature>
<comment type="similarity">
    <text evidence="1">Belongs to the thioredoxin family. DsbA subfamily.</text>
</comment>
<evidence type="ECO:0000256" key="1">
    <source>
        <dbReference type="ARBA" id="ARBA00005791"/>
    </source>
</evidence>
<evidence type="ECO:0000256" key="6">
    <source>
        <dbReference type="SAM" id="MobiDB-lite"/>
    </source>
</evidence>
<keyword evidence="5" id="KW-0676">Redox-active center</keyword>
<keyword evidence="3" id="KW-0560">Oxidoreductase</keyword>
<evidence type="ECO:0000313" key="9">
    <source>
        <dbReference type="Proteomes" id="UP001499924"/>
    </source>
</evidence>
<feature type="compositionally biased region" description="Basic and acidic residues" evidence="6">
    <location>
        <begin position="1"/>
        <end position="25"/>
    </location>
</feature>
<sequence length="272" mass="28274">MIGREGELVGKVDTTRTGTDRREAEPGLVSRLRGPLLALVAVLALGIAAAGYAAGDDEPDAGGSGDGAPAVVERPEAAGPSTGALDHLAHRVPGDPMALGDADAPVVLIMWSDFPCPFCGRFARETEPELVERYVDNGTLRMEWRDFPYLGEQSQLAAQAGRAAAAQDRFWEFQSAVYGLELPPHSGELTAERLTQIARDLGLDTDAFARDMASAATVEAVARDFAEGQGLGISGTPAFLVNGVPIMGAQPTEVFEGTIEAALDAAGAGQGG</sequence>
<feature type="region of interest" description="Disordered" evidence="6">
    <location>
        <begin position="1"/>
        <end position="26"/>
    </location>
</feature>
<gene>
    <name evidence="8" type="ORF">GCM10010531_07820</name>
</gene>
<feature type="region of interest" description="Disordered" evidence="6">
    <location>
        <begin position="57"/>
        <end position="85"/>
    </location>
</feature>
<dbReference type="InterPro" id="IPR036249">
    <property type="entry name" value="Thioredoxin-like_sf"/>
</dbReference>
<name>A0ABP6NUP7_9ACTN</name>